<gene>
    <name evidence="1" type="ORF">VFH_V132280</name>
</gene>
<accession>A0AAV1AVR5</accession>
<evidence type="ECO:0000313" key="2">
    <source>
        <dbReference type="Proteomes" id="UP001157006"/>
    </source>
</evidence>
<name>A0AAV1AVR5_VICFA</name>
<dbReference type="Proteomes" id="UP001157006">
    <property type="component" value="Chromosome 5"/>
</dbReference>
<dbReference type="EMBL" id="OX451740">
    <property type="protein sequence ID" value="CAI8614500.1"/>
    <property type="molecule type" value="Genomic_DNA"/>
</dbReference>
<protein>
    <submittedName>
        <fullName evidence="1">Uncharacterized protein</fullName>
    </submittedName>
</protein>
<sequence>MNIPFWYAKWIGNESLTKAFSEIFVQAVDDKIVVVPAGIWTYTGWSWQLTDLMFDSNRILPHIWLEFCEVASLMLLQENVQDTYMWKQDIEGIFSIKSCFDLFSENLSSPPLSMMP</sequence>
<dbReference type="AlphaFoldDB" id="A0AAV1AVR5"/>
<evidence type="ECO:0000313" key="1">
    <source>
        <dbReference type="EMBL" id="CAI8614500.1"/>
    </source>
</evidence>
<proteinExistence type="predicted"/>
<organism evidence="1 2">
    <name type="scientific">Vicia faba</name>
    <name type="common">Broad bean</name>
    <name type="synonym">Faba vulgaris</name>
    <dbReference type="NCBI Taxonomy" id="3906"/>
    <lineage>
        <taxon>Eukaryota</taxon>
        <taxon>Viridiplantae</taxon>
        <taxon>Streptophyta</taxon>
        <taxon>Embryophyta</taxon>
        <taxon>Tracheophyta</taxon>
        <taxon>Spermatophyta</taxon>
        <taxon>Magnoliopsida</taxon>
        <taxon>eudicotyledons</taxon>
        <taxon>Gunneridae</taxon>
        <taxon>Pentapetalae</taxon>
        <taxon>rosids</taxon>
        <taxon>fabids</taxon>
        <taxon>Fabales</taxon>
        <taxon>Fabaceae</taxon>
        <taxon>Papilionoideae</taxon>
        <taxon>50 kb inversion clade</taxon>
        <taxon>NPAAA clade</taxon>
        <taxon>Hologalegina</taxon>
        <taxon>IRL clade</taxon>
        <taxon>Fabeae</taxon>
        <taxon>Vicia</taxon>
    </lineage>
</organism>
<reference evidence="1 2" key="1">
    <citation type="submission" date="2023-01" db="EMBL/GenBank/DDBJ databases">
        <authorList>
            <person name="Kreplak J."/>
        </authorList>
    </citation>
    <scope>NUCLEOTIDE SEQUENCE [LARGE SCALE GENOMIC DNA]</scope>
</reference>
<keyword evidence="2" id="KW-1185">Reference proteome</keyword>